<feature type="active site" description="Tele-phosphohistidine intermediate" evidence="1">
    <location>
        <position position="8"/>
    </location>
</feature>
<dbReference type="PROSITE" id="PS00175">
    <property type="entry name" value="PG_MUTASE"/>
    <property type="match status" value="1"/>
</dbReference>
<comment type="caution">
    <text evidence="3">The sequence shown here is derived from an EMBL/GenBank/DDBJ whole genome shotgun (WGS) entry which is preliminary data.</text>
</comment>
<dbReference type="InterPro" id="IPR003094">
    <property type="entry name" value="6Pfruct_kin"/>
</dbReference>
<evidence type="ECO:0000313" key="3">
    <source>
        <dbReference type="EMBL" id="HIS66182.1"/>
    </source>
</evidence>
<evidence type="ECO:0000256" key="2">
    <source>
        <dbReference type="PIRSR" id="PIRSR613078-2"/>
    </source>
</evidence>
<dbReference type="InterPro" id="IPR013078">
    <property type="entry name" value="His_Pase_superF_clade-1"/>
</dbReference>
<dbReference type="Proteomes" id="UP000824001">
    <property type="component" value="Unassembled WGS sequence"/>
</dbReference>
<dbReference type="InterPro" id="IPR029033">
    <property type="entry name" value="His_PPase_superfam"/>
</dbReference>
<dbReference type="PANTHER" id="PTHR48100">
    <property type="entry name" value="BROAD-SPECIFICITY PHOSPHATASE YOR283W-RELATED"/>
    <property type="match status" value="1"/>
</dbReference>
<dbReference type="GO" id="GO:0005524">
    <property type="term" value="F:ATP binding"/>
    <property type="evidence" value="ECO:0007669"/>
    <property type="project" value="InterPro"/>
</dbReference>
<sequence length="185" mass="19903">MRVLLVRHGETDWNAAGKIQGVSDIALNERGRAQAAELAGRLAGEGAERIYSSPLKRACETAEILGRALNLPVLAAPELTELNFGVWEGCSWAEIGERWPEQFSAYSADRRNYAPPGGESYADMLRRAAPFIGRLRKAPGGAAVCVAHSAVIRALMADELGLEVGESYKAIRLPNGVVMALESLN</sequence>
<dbReference type="PRINTS" id="PR00991">
    <property type="entry name" value="6PFRUCTKNASE"/>
</dbReference>
<dbReference type="SMART" id="SM00855">
    <property type="entry name" value="PGAM"/>
    <property type="match status" value="1"/>
</dbReference>
<feature type="binding site" evidence="2">
    <location>
        <begin position="110"/>
        <end position="111"/>
    </location>
    <ligand>
        <name>substrate</name>
    </ligand>
</feature>
<dbReference type="CDD" id="cd07067">
    <property type="entry name" value="HP_PGM_like"/>
    <property type="match status" value="1"/>
</dbReference>
<protein>
    <submittedName>
        <fullName evidence="3">Histidine phosphatase family protein</fullName>
    </submittedName>
</protein>
<dbReference type="Gene3D" id="3.40.50.1240">
    <property type="entry name" value="Phosphoglycerate mutase-like"/>
    <property type="match status" value="1"/>
</dbReference>
<organism evidence="3 4">
    <name type="scientific">Candidatus Scatomorpha merdipullorum</name>
    <dbReference type="NCBI Taxonomy" id="2840927"/>
    <lineage>
        <taxon>Bacteria</taxon>
        <taxon>Bacillati</taxon>
        <taxon>Bacillota</taxon>
        <taxon>Clostridia</taxon>
        <taxon>Eubacteriales</taxon>
        <taxon>Candidatus Scatomorpha</taxon>
    </lineage>
</organism>
<name>A0A9D1FBS9_9FIRM</name>
<evidence type="ECO:0000256" key="1">
    <source>
        <dbReference type="PIRSR" id="PIRSR613078-1"/>
    </source>
</evidence>
<dbReference type="InterPro" id="IPR001345">
    <property type="entry name" value="PG/BPGM_mutase_AS"/>
</dbReference>
<reference evidence="3" key="1">
    <citation type="submission" date="2020-10" db="EMBL/GenBank/DDBJ databases">
        <authorList>
            <person name="Gilroy R."/>
        </authorList>
    </citation>
    <scope>NUCLEOTIDE SEQUENCE</scope>
    <source>
        <strain evidence="3">ChiHjej10B9-9673</strain>
    </source>
</reference>
<evidence type="ECO:0000313" key="4">
    <source>
        <dbReference type="Proteomes" id="UP000824001"/>
    </source>
</evidence>
<accession>A0A9D1FBS9</accession>
<dbReference type="EMBL" id="DVJK01000039">
    <property type="protein sequence ID" value="HIS66182.1"/>
    <property type="molecule type" value="Genomic_DNA"/>
</dbReference>
<dbReference type="AlphaFoldDB" id="A0A9D1FBS9"/>
<feature type="active site" description="Proton donor/acceptor" evidence="1">
    <location>
        <position position="81"/>
    </location>
</feature>
<dbReference type="PIRSF" id="PIRSF000709">
    <property type="entry name" value="6PFK_2-Ptase"/>
    <property type="match status" value="1"/>
</dbReference>
<feature type="binding site" evidence="2">
    <location>
        <begin position="7"/>
        <end position="14"/>
    </location>
    <ligand>
        <name>substrate</name>
    </ligand>
</feature>
<dbReference type="GO" id="GO:0016791">
    <property type="term" value="F:phosphatase activity"/>
    <property type="evidence" value="ECO:0007669"/>
    <property type="project" value="TreeGrafter"/>
</dbReference>
<dbReference type="PANTHER" id="PTHR48100:SF59">
    <property type="entry name" value="ADENOSYLCOBALAMIN_ALPHA-RIBAZOLE PHOSPHATASE"/>
    <property type="match status" value="1"/>
</dbReference>
<feature type="binding site" evidence="2">
    <location>
        <position position="57"/>
    </location>
    <ligand>
        <name>substrate</name>
    </ligand>
</feature>
<dbReference type="GO" id="GO:0006003">
    <property type="term" value="P:fructose 2,6-bisphosphate metabolic process"/>
    <property type="evidence" value="ECO:0007669"/>
    <property type="project" value="InterPro"/>
</dbReference>
<dbReference type="GO" id="GO:0005737">
    <property type="term" value="C:cytoplasm"/>
    <property type="evidence" value="ECO:0007669"/>
    <property type="project" value="TreeGrafter"/>
</dbReference>
<dbReference type="SUPFAM" id="SSF53254">
    <property type="entry name" value="Phosphoglycerate mutase-like"/>
    <property type="match status" value="1"/>
</dbReference>
<gene>
    <name evidence="3" type="ORF">IAC18_01335</name>
</gene>
<dbReference type="InterPro" id="IPR050275">
    <property type="entry name" value="PGM_Phosphatase"/>
</dbReference>
<proteinExistence type="predicted"/>
<dbReference type="Pfam" id="PF00300">
    <property type="entry name" value="His_Phos_1"/>
    <property type="match status" value="1"/>
</dbReference>
<reference evidence="3" key="2">
    <citation type="journal article" date="2021" name="PeerJ">
        <title>Extensive microbial diversity within the chicken gut microbiome revealed by metagenomics and culture.</title>
        <authorList>
            <person name="Gilroy R."/>
            <person name="Ravi A."/>
            <person name="Getino M."/>
            <person name="Pursley I."/>
            <person name="Horton D.L."/>
            <person name="Alikhan N.F."/>
            <person name="Baker D."/>
            <person name="Gharbi K."/>
            <person name="Hall N."/>
            <person name="Watson M."/>
            <person name="Adriaenssens E.M."/>
            <person name="Foster-Nyarko E."/>
            <person name="Jarju S."/>
            <person name="Secka A."/>
            <person name="Antonio M."/>
            <person name="Oren A."/>
            <person name="Chaudhuri R.R."/>
            <person name="La Ragione R."/>
            <person name="Hildebrand F."/>
            <person name="Pallen M.J."/>
        </authorList>
    </citation>
    <scope>NUCLEOTIDE SEQUENCE</scope>
    <source>
        <strain evidence="3">ChiHjej10B9-9673</strain>
    </source>
</reference>